<dbReference type="Pfam" id="PF13411">
    <property type="entry name" value="MerR_1"/>
    <property type="match status" value="1"/>
</dbReference>
<dbReference type="InterPro" id="IPR000551">
    <property type="entry name" value="MerR-type_HTH_dom"/>
</dbReference>
<dbReference type="OrthoDB" id="9773308at2"/>
<proteinExistence type="predicted"/>
<dbReference type="SMART" id="SM00871">
    <property type="entry name" value="AraC_E_bind"/>
    <property type="match status" value="1"/>
</dbReference>
<reference evidence="4 5" key="1">
    <citation type="journal article" date="2015" name="J. Biotechnol.">
        <title>Complete genome sequence of Paenibacillus beijingensis 7188(T) (=DSM 24997(T)), a novel rhizobacterium from jujube garden soil.</title>
        <authorList>
            <person name="Kwak Y."/>
            <person name="Shin J.H."/>
        </authorList>
    </citation>
    <scope>NUCLEOTIDE SEQUENCE [LARGE SCALE GENOMIC DNA]</scope>
    <source>
        <strain evidence="4 5">DSM 24997</strain>
    </source>
</reference>
<evidence type="ECO:0000313" key="5">
    <source>
        <dbReference type="Proteomes" id="UP000032633"/>
    </source>
</evidence>
<reference evidence="5" key="2">
    <citation type="submission" date="2015-03" db="EMBL/GenBank/DDBJ databases">
        <title>Genome sequence of Paenibacillus beijingensis strain DSM 24997T.</title>
        <authorList>
            <person name="Kwak Y."/>
            <person name="Shin J.-H."/>
        </authorList>
    </citation>
    <scope>NUCLEOTIDE SEQUENCE [LARGE SCALE GENOMIC DNA]</scope>
    <source>
        <strain evidence="5">DSM 24997</strain>
    </source>
</reference>
<dbReference type="STRING" id="1126833.VN24_09250"/>
<evidence type="ECO:0000256" key="2">
    <source>
        <dbReference type="SAM" id="Coils"/>
    </source>
</evidence>
<dbReference type="PROSITE" id="PS50937">
    <property type="entry name" value="HTH_MERR_2"/>
    <property type="match status" value="1"/>
</dbReference>
<feature type="coiled-coil region" evidence="2">
    <location>
        <begin position="79"/>
        <end position="106"/>
    </location>
</feature>
<evidence type="ECO:0000259" key="3">
    <source>
        <dbReference type="PROSITE" id="PS50937"/>
    </source>
</evidence>
<dbReference type="InterPro" id="IPR009061">
    <property type="entry name" value="DNA-bd_dom_put_sf"/>
</dbReference>
<keyword evidence="1" id="KW-0238">DNA-binding</keyword>
<evidence type="ECO:0000256" key="1">
    <source>
        <dbReference type="ARBA" id="ARBA00023125"/>
    </source>
</evidence>
<dbReference type="PROSITE" id="PS00552">
    <property type="entry name" value="HTH_MERR_1"/>
    <property type="match status" value="1"/>
</dbReference>
<dbReference type="InterPro" id="IPR010499">
    <property type="entry name" value="AraC_E-bd"/>
</dbReference>
<dbReference type="SMART" id="SM00422">
    <property type="entry name" value="HTH_MERR"/>
    <property type="match status" value="1"/>
</dbReference>
<dbReference type="PATRIC" id="fig|1126833.4.peg.2047"/>
<dbReference type="Gene3D" id="1.10.1660.10">
    <property type="match status" value="1"/>
</dbReference>
<accession>A0A0D5NI08</accession>
<organism evidence="4 5">
    <name type="scientific">Paenibacillus beijingensis</name>
    <dbReference type="NCBI Taxonomy" id="1126833"/>
    <lineage>
        <taxon>Bacteria</taxon>
        <taxon>Bacillati</taxon>
        <taxon>Bacillota</taxon>
        <taxon>Bacilli</taxon>
        <taxon>Bacillales</taxon>
        <taxon>Paenibacillaceae</taxon>
        <taxon>Paenibacillus</taxon>
    </lineage>
</organism>
<dbReference type="EMBL" id="CP011058">
    <property type="protein sequence ID" value="AJY74735.1"/>
    <property type="molecule type" value="Genomic_DNA"/>
</dbReference>
<dbReference type="PANTHER" id="PTHR30204">
    <property type="entry name" value="REDOX-CYCLING DRUG-SENSING TRANSCRIPTIONAL ACTIVATOR SOXR"/>
    <property type="match status" value="1"/>
</dbReference>
<dbReference type="AlphaFoldDB" id="A0A0D5NI08"/>
<dbReference type="Gene3D" id="3.20.80.10">
    <property type="entry name" value="Regulatory factor, effector binding domain"/>
    <property type="match status" value="1"/>
</dbReference>
<dbReference type="KEGG" id="pbj:VN24_09250"/>
<keyword evidence="2" id="KW-0175">Coiled coil</keyword>
<gene>
    <name evidence="4" type="ORF">VN24_09250</name>
</gene>
<sequence>MLKISAFSKLSRVSVKTLRYYDELGLLKPALVDKHNGYRYYTAQQLLTVKRIVAFKEQGFTLEQIMPLLQEDVPPALVKTSLIAKQAELLQTIEEAQRQLHEIGQRLSHVHGADDHDAEFTVSVKKVEPQLSASIRDVVPRANLCLMLDELARHVRSHGENDSRSLTVLWHDCSGEEDLVDLEVAIPVSKEIPGSGRTRIGLLPELKMAASLVHRCDPYGSSCPAAAELAAWIGSNGYVPSDEQPIREIYLTSDKDLYGNMRLAEVLVPVEHAARHV</sequence>
<dbReference type="GO" id="GO:0003700">
    <property type="term" value="F:DNA-binding transcription factor activity"/>
    <property type="evidence" value="ECO:0007669"/>
    <property type="project" value="InterPro"/>
</dbReference>
<dbReference type="HOGENOM" id="CLU_065103_2_2_9"/>
<keyword evidence="5" id="KW-1185">Reference proteome</keyword>
<dbReference type="RefSeq" id="WP_045670168.1">
    <property type="nucleotide sequence ID" value="NZ_CP011058.1"/>
</dbReference>
<dbReference type="CDD" id="cd01107">
    <property type="entry name" value="HTH_BmrR"/>
    <property type="match status" value="1"/>
</dbReference>
<name>A0A0D5NI08_9BACL</name>
<protein>
    <submittedName>
        <fullName evidence="4">MerR family transcriptional regulator</fullName>
    </submittedName>
</protein>
<feature type="domain" description="HTH merR-type" evidence="3">
    <location>
        <begin position="1"/>
        <end position="71"/>
    </location>
</feature>
<dbReference type="Proteomes" id="UP000032633">
    <property type="component" value="Chromosome"/>
</dbReference>
<evidence type="ECO:0000313" key="4">
    <source>
        <dbReference type="EMBL" id="AJY74735.1"/>
    </source>
</evidence>
<dbReference type="PANTHER" id="PTHR30204:SF97">
    <property type="entry name" value="MERR FAMILY REGULATORY PROTEIN"/>
    <property type="match status" value="1"/>
</dbReference>
<dbReference type="SUPFAM" id="SSF46955">
    <property type="entry name" value="Putative DNA-binding domain"/>
    <property type="match status" value="1"/>
</dbReference>
<dbReference type="InterPro" id="IPR011256">
    <property type="entry name" value="Reg_factor_effector_dom_sf"/>
</dbReference>
<dbReference type="GO" id="GO:0003677">
    <property type="term" value="F:DNA binding"/>
    <property type="evidence" value="ECO:0007669"/>
    <property type="project" value="UniProtKB-KW"/>
</dbReference>
<dbReference type="InterPro" id="IPR047057">
    <property type="entry name" value="MerR_fam"/>
</dbReference>